<dbReference type="PROSITE" id="PS51257">
    <property type="entry name" value="PROKAR_LIPOPROTEIN"/>
    <property type="match status" value="1"/>
</dbReference>
<protein>
    <submittedName>
        <fullName evidence="2">Uncharacterized protein</fullName>
    </submittedName>
</protein>
<evidence type="ECO:0000313" key="2">
    <source>
        <dbReference type="EnsemblMetazoa" id="AATE014767-PA.1"/>
    </source>
</evidence>
<feature type="region of interest" description="Disordered" evidence="1">
    <location>
        <begin position="17"/>
        <end position="58"/>
    </location>
</feature>
<proteinExistence type="predicted"/>
<dbReference type="AlphaFoldDB" id="A0A182JB40"/>
<sequence>MESSKSVCQTANVLASCQNENHPNSGTLRHDDNELQTPTSANRTPTVGSRAEDNKRKRVCERGERVMEAPFLGGGHRLKLPGEASALQFGRKTMTCTTFEKLKFEWRGGQLIASPIN</sequence>
<feature type="compositionally biased region" description="Polar residues" evidence="1">
    <location>
        <begin position="35"/>
        <end position="47"/>
    </location>
</feature>
<dbReference type="VEuPathDB" id="VectorBase:AATE014767"/>
<evidence type="ECO:0000256" key="1">
    <source>
        <dbReference type="SAM" id="MobiDB-lite"/>
    </source>
</evidence>
<dbReference type="EnsemblMetazoa" id="AATE014767-RA">
    <property type="protein sequence ID" value="AATE014767-PA.1"/>
    <property type="gene ID" value="AATE014767"/>
</dbReference>
<reference evidence="2" key="1">
    <citation type="submission" date="2022-08" db="UniProtKB">
        <authorList>
            <consortium name="EnsemblMetazoa"/>
        </authorList>
    </citation>
    <scope>IDENTIFICATION</scope>
    <source>
        <strain evidence="2">EBRO</strain>
    </source>
</reference>
<accession>A0A182JB40</accession>
<feature type="compositionally biased region" description="Polar residues" evidence="1">
    <location>
        <begin position="17"/>
        <end position="27"/>
    </location>
</feature>
<organism evidence="2">
    <name type="scientific">Anopheles atroparvus</name>
    <name type="common">European mosquito</name>
    <dbReference type="NCBI Taxonomy" id="41427"/>
    <lineage>
        <taxon>Eukaryota</taxon>
        <taxon>Metazoa</taxon>
        <taxon>Ecdysozoa</taxon>
        <taxon>Arthropoda</taxon>
        <taxon>Hexapoda</taxon>
        <taxon>Insecta</taxon>
        <taxon>Pterygota</taxon>
        <taxon>Neoptera</taxon>
        <taxon>Endopterygota</taxon>
        <taxon>Diptera</taxon>
        <taxon>Nematocera</taxon>
        <taxon>Culicoidea</taxon>
        <taxon>Culicidae</taxon>
        <taxon>Anophelinae</taxon>
        <taxon>Anopheles</taxon>
    </lineage>
</organism>
<name>A0A182JB40_ANOAO</name>